<dbReference type="InterPro" id="IPR011050">
    <property type="entry name" value="Pectin_lyase_fold/virulence"/>
</dbReference>
<dbReference type="InterPro" id="IPR012334">
    <property type="entry name" value="Pectin_lyas_fold"/>
</dbReference>
<organism evidence="2 3">
    <name type="scientific">Durusdinium trenchii</name>
    <dbReference type="NCBI Taxonomy" id="1381693"/>
    <lineage>
        <taxon>Eukaryota</taxon>
        <taxon>Sar</taxon>
        <taxon>Alveolata</taxon>
        <taxon>Dinophyceae</taxon>
        <taxon>Suessiales</taxon>
        <taxon>Symbiodiniaceae</taxon>
        <taxon>Durusdinium</taxon>
    </lineage>
</organism>
<reference evidence="2 3" key="1">
    <citation type="submission" date="2024-02" db="EMBL/GenBank/DDBJ databases">
        <authorList>
            <person name="Chen Y."/>
            <person name="Shah S."/>
            <person name="Dougan E. K."/>
            <person name="Thang M."/>
            <person name="Chan C."/>
        </authorList>
    </citation>
    <scope>NUCLEOTIDE SEQUENCE [LARGE SCALE GENOMIC DNA]</scope>
</reference>
<evidence type="ECO:0000313" key="3">
    <source>
        <dbReference type="Proteomes" id="UP001642484"/>
    </source>
</evidence>
<dbReference type="SUPFAM" id="SSF51126">
    <property type="entry name" value="Pectin lyase-like"/>
    <property type="match status" value="1"/>
</dbReference>
<dbReference type="EMBL" id="CAXAMN010025606">
    <property type="protein sequence ID" value="CAK9096469.1"/>
    <property type="molecule type" value="Genomic_DNA"/>
</dbReference>
<comment type="caution">
    <text evidence="2">The sequence shown here is derived from an EMBL/GenBank/DDBJ whole genome shotgun (WGS) entry which is preliminary data.</text>
</comment>
<feature type="chain" id="PRO_5045162147" evidence="1">
    <location>
        <begin position="22"/>
        <end position="655"/>
    </location>
</feature>
<dbReference type="Proteomes" id="UP001642484">
    <property type="component" value="Unassembled WGS sequence"/>
</dbReference>
<protein>
    <submittedName>
        <fullName evidence="2">Uncharacterized protein</fullName>
    </submittedName>
</protein>
<dbReference type="InterPro" id="IPR059186">
    <property type="entry name" value="SACTE_4363"/>
</dbReference>
<evidence type="ECO:0000313" key="2">
    <source>
        <dbReference type="EMBL" id="CAK9096469.1"/>
    </source>
</evidence>
<sequence>MRATPAMLRTWLVLALAPVCASDCTGVHCEVDAADAAGLLQGTPRRQAALQQESHRSPNFGPNVIVIEPGETPVELQAKLLELYNAYISWDEPGQFGNHRTAVFLKPGVHQVDILLPYYFQVLGLGASPLDTIAKPGPDGIGLEVGQQPGGLPNTNTFWRSIENVDIPQNLDFFVSQAAPLRKVRVQGNLALSGGGTDYTSGGCLANSEIWGAILTGTQQQWYTRGTKMQPYDHPAGLGSYAAVGCVSPSGSPFPPSYNVGEGEHKPWQTGHSGATYTEAPSVFAEKPFIMIEEDEYKLRIPEVLTDHAGPDWQTGSTVGFDKVFVTNANTTASDINHAINTKGHHVVITPGVYELEEPIVINRSNIVVLGLGFATLVPKKLDIFEGKAVIEVGAVDGVRLASVFVQAGPQNSPNYTKAVKALVRWGTPDAPYAGKKENPGFMYDFVARVGGPDDVPAGVGTMLEVNNGWVITDNTWLWQADHCKQNSGALCIPQRYSNHCLVVNGDDVHMYGLMAEHSNKDIVVWNGERGKTYFYQSEFKYTMGVLSEPDTWQIVPHSVSYNVTAVDHVALAMGIYCVVLASDVDDDAIPMANVDQQGGLRAISVKHSDTYIWGFKDISTLNWNMNWPVNSKLTCKAWSAETNSCLDDRVTAPR</sequence>
<proteinExistence type="predicted"/>
<evidence type="ECO:0000256" key="1">
    <source>
        <dbReference type="SAM" id="SignalP"/>
    </source>
</evidence>
<keyword evidence="1" id="KW-0732">Signal</keyword>
<gene>
    <name evidence="2" type="ORF">CCMP2556_LOCUS45868</name>
</gene>
<accession>A0ABP0R8E7</accession>
<dbReference type="CDD" id="cd23669">
    <property type="entry name" value="GH55_SacteLam55A-like"/>
    <property type="match status" value="1"/>
</dbReference>
<name>A0ABP0R8E7_9DINO</name>
<keyword evidence="3" id="KW-1185">Reference proteome</keyword>
<dbReference type="Gene3D" id="2.160.20.10">
    <property type="entry name" value="Single-stranded right-handed beta-helix, Pectin lyase-like"/>
    <property type="match status" value="1"/>
</dbReference>
<feature type="signal peptide" evidence="1">
    <location>
        <begin position="1"/>
        <end position="21"/>
    </location>
</feature>